<dbReference type="Proteomes" id="UP000194450">
    <property type="component" value="Unassembled WGS sequence"/>
</dbReference>
<evidence type="ECO:0000313" key="7">
    <source>
        <dbReference type="EMBL" id="SMQ79908.1"/>
    </source>
</evidence>
<evidence type="ECO:0000256" key="3">
    <source>
        <dbReference type="ARBA" id="ARBA00022989"/>
    </source>
</evidence>
<evidence type="ECO:0000256" key="4">
    <source>
        <dbReference type="ARBA" id="ARBA00023136"/>
    </source>
</evidence>
<feature type="transmembrane region" description="Helical" evidence="5">
    <location>
        <begin position="115"/>
        <end position="135"/>
    </location>
</feature>
<dbReference type="EMBL" id="FXWH01000002">
    <property type="protein sequence ID" value="SMQ79908.1"/>
    <property type="molecule type" value="Genomic_DNA"/>
</dbReference>
<evidence type="ECO:0000256" key="5">
    <source>
        <dbReference type="SAM" id="Phobius"/>
    </source>
</evidence>
<sequence length="157" mass="17545">MDIERLEKLQDLRDKGIITEEEFQAERAKAIQANAQPSTASEDADKDNNFGVILHLSQFAGWVVPLLGFLLPIILWQSRKDNPLIDEQGRAVTNWLLSSIIYFAVSFVLTPFIIGFFMLFALVLCNIIFVVIGAVKAGSGVAWKYPLSIPFFNVKAV</sequence>
<keyword evidence="8" id="KW-1185">Reference proteome</keyword>
<dbReference type="Pfam" id="PF09685">
    <property type="entry name" value="MamF_MmsF"/>
    <property type="match status" value="1"/>
</dbReference>
<feature type="transmembrane region" description="Helical" evidence="5">
    <location>
        <begin position="59"/>
        <end position="79"/>
    </location>
</feature>
<dbReference type="InterPro" id="IPR018649">
    <property type="entry name" value="SHOCT"/>
</dbReference>
<proteinExistence type="predicted"/>
<dbReference type="RefSeq" id="WP_086434970.1">
    <property type="nucleotide sequence ID" value="NZ_FXWH01000002.1"/>
</dbReference>
<reference evidence="8" key="1">
    <citation type="submission" date="2017-04" db="EMBL/GenBank/DDBJ databases">
        <authorList>
            <person name="Varghese N."/>
            <person name="Submissions S."/>
        </authorList>
    </citation>
    <scope>NUCLEOTIDE SEQUENCE [LARGE SCALE GENOMIC DNA]</scope>
</reference>
<dbReference type="Pfam" id="PF09851">
    <property type="entry name" value="SHOCT"/>
    <property type="match status" value="1"/>
</dbReference>
<keyword evidence="4 5" id="KW-0472">Membrane</keyword>
<evidence type="ECO:0000256" key="1">
    <source>
        <dbReference type="ARBA" id="ARBA00004141"/>
    </source>
</evidence>
<protein>
    <recommendedName>
        <fullName evidence="6">SHOCT domain-containing protein</fullName>
    </recommendedName>
</protein>
<gene>
    <name evidence="7" type="ORF">SAMN06297229_1831</name>
</gene>
<feature type="domain" description="SHOCT" evidence="6">
    <location>
        <begin position="4"/>
        <end position="29"/>
    </location>
</feature>
<dbReference type="AlphaFoldDB" id="A0A1Y6FVW3"/>
<evidence type="ECO:0000259" key="6">
    <source>
        <dbReference type="Pfam" id="PF09851"/>
    </source>
</evidence>
<name>A0A1Y6FVW3_9GAMM</name>
<comment type="subcellular location">
    <subcellularLocation>
        <location evidence="1">Membrane</location>
        <topology evidence="1">Multi-pass membrane protein</topology>
    </subcellularLocation>
</comment>
<dbReference type="InterPro" id="IPR019109">
    <property type="entry name" value="MamF_MmsF"/>
</dbReference>
<evidence type="ECO:0000256" key="2">
    <source>
        <dbReference type="ARBA" id="ARBA00022692"/>
    </source>
</evidence>
<keyword evidence="2 5" id="KW-0812">Transmembrane</keyword>
<organism evidence="7 8">
    <name type="scientific">Pseudidiomarina planktonica</name>
    <dbReference type="NCBI Taxonomy" id="1323738"/>
    <lineage>
        <taxon>Bacteria</taxon>
        <taxon>Pseudomonadati</taxon>
        <taxon>Pseudomonadota</taxon>
        <taxon>Gammaproteobacteria</taxon>
        <taxon>Alteromonadales</taxon>
        <taxon>Idiomarinaceae</taxon>
        <taxon>Pseudidiomarina</taxon>
    </lineage>
</organism>
<dbReference type="OrthoDB" id="9808930at2"/>
<evidence type="ECO:0000313" key="8">
    <source>
        <dbReference type="Proteomes" id="UP000194450"/>
    </source>
</evidence>
<accession>A0A1Y6FVW3</accession>
<keyword evidence="3 5" id="KW-1133">Transmembrane helix</keyword>
<feature type="transmembrane region" description="Helical" evidence="5">
    <location>
        <begin position="91"/>
        <end position="109"/>
    </location>
</feature>